<comment type="caution">
    <text evidence="1">The sequence shown here is derived from an EMBL/GenBank/DDBJ whole genome shotgun (WGS) entry which is preliminary data.</text>
</comment>
<proteinExistence type="predicted"/>
<evidence type="ECO:0008006" key="3">
    <source>
        <dbReference type="Google" id="ProtNLM"/>
    </source>
</evidence>
<dbReference type="EMBL" id="JADGIZ020000035">
    <property type="protein sequence ID" value="KAL2914248.1"/>
    <property type="molecule type" value="Genomic_DNA"/>
</dbReference>
<dbReference type="PANTHER" id="PTHR46586:SF3">
    <property type="entry name" value="ANKYRIN REPEAT-CONTAINING PROTEIN"/>
    <property type="match status" value="1"/>
</dbReference>
<dbReference type="InterPro" id="IPR052050">
    <property type="entry name" value="SecEffector_AnkRepeat"/>
</dbReference>
<keyword evidence="2" id="KW-1185">Reference proteome</keyword>
<dbReference type="Gene3D" id="1.25.40.20">
    <property type="entry name" value="Ankyrin repeat-containing domain"/>
    <property type="match status" value="2"/>
</dbReference>
<gene>
    <name evidence="1" type="ORF">HK105_206192</name>
</gene>
<organism evidence="1 2">
    <name type="scientific">Polyrhizophydium stewartii</name>
    <dbReference type="NCBI Taxonomy" id="2732419"/>
    <lineage>
        <taxon>Eukaryota</taxon>
        <taxon>Fungi</taxon>
        <taxon>Fungi incertae sedis</taxon>
        <taxon>Chytridiomycota</taxon>
        <taxon>Chytridiomycota incertae sedis</taxon>
        <taxon>Chytridiomycetes</taxon>
        <taxon>Rhizophydiales</taxon>
        <taxon>Rhizophydiales incertae sedis</taxon>
        <taxon>Polyrhizophydium</taxon>
    </lineage>
</organism>
<dbReference type="Proteomes" id="UP001527925">
    <property type="component" value="Unassembled WGS sequence"/>
</dbReference>
<name>A0ABR4N423_9FUNG</name>
<accession>A0ABR4N423</accession>
<protein>
    <recommendedName>
        <fullName evidence="3">Ankyrin repeat protein</fullName>
    </recommendedName>
</protein>
<evidence type="ECO:0000313" key="2">
    <source>
        <dbReference type="Proteomes" id="UP001527925"/>
    </source>
</evidence>
<dbReference type="SUPFAM" id="SSF48403">
    <property type="entry name" value="Ankyrin repeat"/>
    <property type="match status" value="1"/>
</dbReference>
<dbReference type="InterPro" id="IPR036770">
    <property type="entry name" value="Ankyrin_rpt-contain_sf"/>
</dbReference>
<sequence>MAAAPPGRFAGCRDLVDMLELLPDELDAAIMEHAGGLTQFLHGRLRQPMSLQTITLLWTEAIIADNVAAVRWLPQLDLKPCYFLARSQEMVDALKDLGRTCTPLASALSLFNGSLLDSPARLVEQCPEAGPMLLPFVRSVTPEWRDNGKQRSFLCVAAAAAGDHALLQLLLEPDEDDSTRRQRRRELIVHSIAQPCMVIACRLGDQHIARMFLRSESVRRVPLSSAVLSNNREMVEMLVGELGGDCIDESAITAALRLNHSSLAAWLIEMRQRHDYKPERMAAVCIEAGNLDVLRVVASPGVLRLPGVGGGCCLAAETGRLEILQYVHVVSGEAAWAEQALKHAIKGGWVDVARWLALGPAAHAASAIVMDAVDAGCAVMLGVLLDVWGGRSSALMDAAAERGCLAVVRLMHERGVDCSPAAMDGAARGGHLEVVRFLRERRQEACTRVGLARAISNGDEQVLRVLLGGPITGSIDGVCIAIMDGRVTADAVRALHHGVDCGACECSMLTDAIKKQDVRLVGVFIGLRHAVCDDAARALGGTGNLELLKKMAPLLLGARQWGVVEEAAKSAGLWHVAVWIMSNRPAG</sequence>
<evidence type="ECO:0000313" key="1">
    <source>
        <dbReference type="EMBL" id="KAL2914248.1"/>
    </source>
</evidence>
<reference evidence="1 2" key="1">
    <citation type="submission" date="2023-09" db="EMBL/GenBank/DDBJ databases">
        <title>Pangenome analysis of Batrachochytrium dendrobatidis and related Chytrids.</title>
        <authorList>
            <person name="Yacoub M.N."/>
            <person name="Stajich J.E."/>
            <person name="James T.Y."/>
        </authorList>
    </citation>
    <scope>NUCLEOTIDE SEQUENCE [LARGE SCALE GENOMIC DNA]</scope>
    <source>
        <strain evidence="1 2">JEL0888</strain>
    </source>
</reference>
<dbReference type="PANTHER" id="PTHR46586">
    <property type="entry name" value="ANKYRIN REPEAT-CONTAINING PROTEIN"/>
    <property type="match status" value="1"/>
</dbReference>